<dbReference type="AlphaFoldDB" id="A0A9N9DVL2"/>
<gene>
    <name evidence="2" type="ORF">FCALED_LOCUS10996</name>
</gene>
<dbReference type="EMBL" id="CAJVPQ010004345">
    <property type="protein sequence ID" value="CAG8649615.1"/>
    <property type="molecule type" value="Genomic_DNA"/>
</dbReference>
<dbReference type="Proteomes" id="UP000789570">
    <property type="component" value="Unassembled WGS sequence"/>
</dbReference>
<dbReference type="InterPro" id="IPR004875">
    <property type="entry name" value="DDE_SF_endonuclease_dom"/>
</dbReference>
<feature type="non-terminal residue" evidence="2">
    <location>
        <position position="1"/>
    </location>
</feature>
<sequence length="48" mass="5421">LADDTKLPPIVIFKGKQIPKNLPSGIIVLMHPKGWMDKSGMKTWFDKV</sequence>
<name>A0A9N9DVL2_9GLOM</name>
<comment type="caution">
    <text evidence="2">The sequence shown here is derived from an EMBL/GenBank/DDBJ whole genome shotgun (WGS) entry which is preliminary data.</text>
</comment>
<accession>A0A9N9DVL2</accession>
<evidence type="ECO:0000259" key="1">
    <source>
        <dbReference type="Pfam" id="PF03184"/>
    </source>
</evidence>
<organism evidence="2 3">
    <name type="scientific">Funneliformis caledonium</name>
    <dbReference type="NCBI Taxonomy" id="1117310"/>
    <lineage>
        <taxon>Eukaryota</taxon>
        <taxon>Fungi</taxon>
        <taxon>Fungi incertae sedis</taxon>
        <taxon>Mucoromycota</taxon>
        <taxon>Glomeromycotina</taxon>
        <taxon>Glomeromycetes</taxon>
        <taxon>Glomerales</taxon>
        <taxon>Glomeraceae</taxon>
        <taxon>Funneliformis</taxon>
    </lineage>
</organism>
<dbReference type="GO" id="GO:0003676">
    <property type="term" value="F:nucleic acid binding"/>
    <property type="evidence" value="ECO:0007669"/>
    <property type="project" value="InterPro"/>
</dbReference>
<dbReference type="Pfam" id="PF03184">
    <property type="entry name" value="DDE_1"/>
    <property type="match status" value="1"/>
</dbReference>
<keyword evidence="3" id="KW-1185">Reference proteome</keyword>
<reference evidence="2" key="1">
    <citation type="submission" date="2021-06" db="EMBL/GenBank/DDBJ databases">
        <authorList>
            <person name="Kallberg Y."/>
            <person name="Tangrot J."/>
            <person name="Rosling A."/>
        </authorList>
    </citation>
    <scope>NUCLEOTIDE SEQUENCE</scope>
    <source>
        <strain evidence="2">UK204</strain>
    </source>
</reference>
<evidence type="ECO:0000313" key="2">
    <source>
        <dbReference type="EMBL" id="CAG8649615.1"/>
    </source>
</evidence>
<protein>
    <submittedName>
        <fullName evidence="2">11957_t:CDS:1</fullName>
    </submittedName>
</protein>
<evidence type="ECO:0000313" key="3">
    <source>
        <dbReference type="Proteomes" id="UP000789570"/>
    </source>
</evidence>
<feature type="domain" description="DDE-1" evidence="1">
    <location>
        <begin position="2"/>
        <end position="48"/>
    </location>
</feature>
<dbReference type="OrthoDB" id="2331338at2759"/>
<proteinExistence type="predicted"/>